<keyword evidence="2 4" id="KW-0378">Hydrolase</keyword>
<reference evidence="7" key="1">
    <citation type="submission" date="2016-11" db="UniProtKB">
        <authorList>
            <consortium name="WormBaseParasite"/>
        </authorList>
    </citation>
    <scope>IDENTIFICATION</scope>
</reference>
<keyword evidence="3 4" id="KW-0326">Glycosidase</keyword>
<dbReference type="WBParaSite" id="MhA1_Contig1150.frz3.gene1">
    <property type="protein sequence ID" value="MhA1_Contig1150.frz3.gene1"/>
    <property type="gene ID" value="MhA1_Contig1150.frz3.gene1"/>
</dbReference>
<dbReference type="Pfam" id="PF00150">
    <property type="entry name" value="Cellulase"/>
    <property type="match status" value="1"/>
</dbReference>
<comment type="similarity">
    <text evidence="1 4">Belongs to the glycosyl hydrolase 5 (cellulase A) family.</text>
</comment>
<dbReference type="AlphaFoldDB" id="A0A1I8B0L4"/>
<dbReference type="SUPFAM" id="SSF51445">
    <property type="entry name" value="(Trans)glycosidases"/>
    <property type="match status" value="1"/>
</dbReference>
<dbReference type="InterPro" id="IPR001547">
    <property type="entry name" value="Glyco_hydro_5"/>
</dbReference>
<evidence type="ECO:0000256" key="2">
    <source>
        <dbReference type="ARBA" id="ARBA00022801"/>
    </source>
</evidence>
<accession>A0A1I8B0L4</accession>
<name>A0A1I8B0L4_MELHA</name>
<dbReference type="GO" id="GO:0000272">
    <property type="term" value="P:polysaccharide catabolic process"/>
    <property type="evidence" value="ECO:0007669"/>
    <property type="project" value="InterPro"/>
</dbReference>
<evidence type="ECO:0000256" key="3">
    <source>
        <dbReference type="ARBA" id="ARBA00023295"/>
    </source>
</evidence>
<sequence>MDAWGKWAQLRGMSLFHSDMKEGEGFYNDETVHQLKCFWHVNVVRACLGVMNYENRGYLAHKDEQKNKVIEVIEAAIKHDIYVIVIRGNDQNAVIICGTPNYDQHILDAFHSPIKKYKNIMYSLHFYASEGDVEKVRKNVQIALYNNFPLFVTEYGLTKGNGDGPINKEETKLWWEMLDKYGVSYINWAISNKPESSAALKPGSTKWDVGKITSLTESGWIVRNMLIYKHPKAPYGCPNWEETIKDFISKIFPLNDVINK</sequence>
<dbReference type="Proteomes" id="UP000095281">
    <property type="component" value="Unplaced"/>
</dbReference>
<dbReference type="Gene3D" id="3.20.20.80">
    <property type="entry name" value="Glycosidases"/>
    <property type="match status" value="2"/>
</dbReference>
<dbReference type="GO" id="GO:0004553">
    <property type="term" value="F:hydrolase activity, hydrolyzing O-glycosyl compounds"/>
    <property type="evidence" value="ECO:0007669"/>
    <property type="project" value="InterPro"/>
</dbReference>
<protein>
    <submittedName>
        <fullName evidence="7">Cellulase domain-containing protein</fullName>
    </submittedName>
</protein>
<evidence type="ECO:0000313" key="6">
    <source>
        <dbReference type="Proteomes" id="UP000095281"/>
    </source>
</evidence>
<feature type="domain" description="Glycoside hydrolase family 5" evidence="5">
    <location>
        <begin position="85"/>
        <end position="193"/>
    </location>
</feature>
<dbReference type="InterPro" id="IPR017853">
    <property type="entry name" value="GH"/>
</dbReference>
<proteinExistence type="inferred from homology"/>
<evidence type="ECO:0000313" key="7">
    <source>
        <dbReference type="WBParaSite" id="MhA1_Contig1150.frz3.gene1"/>
    </source>
</evidence>
<evidence type="ECO:0000256" key="1">
    <source>
        <dbReference type="ARBA" id="ARBA00005641"/>
    </source>
</evidence>
<keyword evidence="6" id="KW-1185">Reference proteome</keyword>
<evidence type="ECO:0000256" key="4">
    <source>
        <dbReference type="RuleBase" id="RU361153"/>
    </source>
</evidence>
<organism evidence="6 7">
    <name type="scientific">Meloidogyne hapla</name>
    <name type="common">Root-knot nematode worm</name>
    <dbReference type="NCBI Taxonomy" id="6305"/>
    <lineage>
        <taxon>Eukaryota</taxon>
        <taxon>Metazoa</taxon>
        <taxon>Ecdysozoa</taxon>
        <taxon>Nematoda</taxon>
        <taxon>Chromadorea</taxon>
        <taxon>Rhabditida</taxon>
        <taxon>Tylenchina</taxon>
        <taxon>Tylenchomorpha</taxon>
        <taxon>Tylenchoidea</taxon>
        <taxon>Meloidogynidae</taxon>
        <taxon>Meloidogyninae</taxon>
        <taxon>Meloidogyne</taxon>
    </lineage>
</organism>
<evidence type="ECO:0000259" key="5">
    <source>
        <dbReference type="Pfam" id="PF00150"/>
    </source>
</evidence>